<keyword evidence="1" id="KW-0472">Membrane</keyword>
<dbReference type="AlphaFoldDB" id="A0AAN7JHI8"/>
<organism evidence="2 3">
    <name type="scientific">Trapa incisa</name>
    <dbReference type="NCBI Taxonomy" id="236973"/>
    <lineage>
        <taxon>Eukaryota</taxon>
        <taxon>Viridiplantae</taxon>
        <taxon>Streptophyta</taxon>
        <taxon>Embryophyta</taxon>
        <taxon>Tracheophyta</taxon>
        <taxon>Spermatophyta</taxon>
        <taxon>Magnoliopsida</taxon>
        <taxon>eudicotyledons</taxon>
        <taxon>Gunneridae</taxon>
        <taxon>Pentapetalae</taxon>
        <taxon>rosids</taxon>
        <taxon>malvids</taxon>
        <taxon>Myrtales</taxon>
        <taxon>Lythraceae</taxon>
        <taxon>Trapa</taxon>
    </lineage>
</organism>
<sequence length="228" mass="24694">MIILWLCGPGLRGAFDLQISVIVLLESLDKEGKGSLGPLSSNNSSDKERYHCLMAPLNLPDKVLYELAILIIEYEQQQVYVAGSSLVAMGDFEPGRSNTWNIYTSLNPSPLEPAVNRVAEAPLGLGTSMDAISFGFLATAILVSLFLIIAIFEHLFRASPTFTSPEAMSQGQKLGSSQKASTLYGTDISVMMPGQDYPTFMAQPAPLPCLREGIHFPSHGHSYPLSVT</sequence>
<keyword evidence="1" id="KW-0812">Transmembrane</keyword>
<dbReference type="EMBL" id="JAXIOK010000023">
    <property type="protein sequence ID" value="KAK4743275.1"/>
    <property type="molecule type" value="Genomic_DNA"/>
</dbReference>
<keyword evidence="3" id="KW-1185">Reference proteome</keyword>
<comment type="caution">
    <text evidence="2">The sequence shown here is derived from an EMBL/GenBank/DDBJ whole genome shotgun (WGS) entry which is preliminary data.</text>
</comment>
<dbReference type="Proteomes" id="UP001345219">
    <property type="component" value="Chromosome 1"/>
</dbReference>
<proteinExistence type="predicted"/>
<accession>A0AAN7JHI8</accession>
<dbReference type="PANTHER" id="PTHR33728">
    <property type="entry name" value="CTTNBP 2 AMINO-TERMINAL-LIKE PROTEIN"/>
    <property type="match status" value="1"/>
</dbReference>
<evidence type="ECO:0000313" key="3">
    <source>
        <dbReference type="Proteomes" id="UP001345219"/>
    </source>
</evidence>
<feature type="transmembrane region" description="Helical" evidence="1">
    <location>
        <begin position="131"/>
        <end position="152"/>
    </location>
</feature>
<dbReference type="PANTHER" id="PTHR33728:SF3">
    <property type="entry name" value="MULTIDRUG RESISTANCE PROTEIN"/>
    <property type="match status" value="1"/>
</dbReference>
<gene>
    <name evidence="2" type="ORF">SAY87_001276</name>
</gene>
<name>A0AAN7JHI8_9MYRT</name>
<evidence type="ECO:0000256" key="1">
    <source>
        <dbReference type="SAM" id="Phobius"/>
    </source>
</evidence>
<protein>
    <submittedName>
        <fullName evidence="2">Uncharacterized protein</fullName>
    </submittedName>
</protein>
<evidence type="ECO:0000313" key="2">
    <source>
        <dbReference type="EMBL" id="KAK4743275.1"/>
    </source>
</evidence>
<reference evidence="2 3" key="1">
    <citation type="journal article" date="2023" name="Hortic Res">
        <title>Pangenome of water caltrop reveals structural variations and asymmetric subgenome divergence after allopolyploidization.</title>
        <authorList>
            <person name="Zhang X."/>
            <person name="Chen Y."/>
            <person name="Wang L."/>
            <person name="Yuan Y."/>
            <person name="Fang M."/>
            <person name="Shi L."/>
            <person name="Lu R."/>
            <person name="Comes H.P."/>
            <person name="Ma Y."/>
            <person name="Chen Y."/>
            <person name="Huang G."/>
            <person name="Zhou Y."/>
            <person name="Zheng Z."/>
            <person name="Qiu Y."/>
        </authorList>
    </citation>
    <scope>NUCLEOTIDE SEQUENCE [LARGE SCALE GENOMIC DNA]</scope>
    <source>
        <tissue evidence="2">Roots</tissue>
    </source>
</reference>
<keyword evidence="1" id="KW-1133">Transmembrane helix</keyword>